<evidence type="ECO:0000313" key="3">
    <source>
        <dbReference type="EMBL" id="POH68269.1"/>
    </source>
</evidence>
<dbReference type="EMBL" id="PPXD01000006">
    <property type="protein sequence ID" value="POH68269.1"/>
    <property type="molecule type" value="Genomic_DNA"/>
</dbReference>
<dbReference type="PANTHER" id="PTHR35174:SF3">
    <property type="entry name" value="BLL7171 PROTEIN"/>
    <property type="match status" value="1"/>
</dbReference>
<proteinExistence type="inferred from homology"/>
<dbReference type="InterPro" id="IPR005545">
    <property type="entry name" value="YCII"/>
</dbReference>
<gene>
    <name evidence="3" type="ORF">C3B61_04620</name>
</gene>
<evidence type="ECO:0000256" key="1">
    <source>
        <dbReference type="ARBA" id="ARBA00007689"/>
    </source>
</evidence>
<comment type="caution">
    <text evidence="3">The sequence shown here is derived from an EMBL/GenBank/DDBJ whole genome shotgun (WGS) entry which is preliminary data.</text>
</comment>
<dbReference type="RefSeq" id="WP_088455124.1">
    <property type="nucleotide sequence ID" value="NZ_PPXD01000006.1"/>
</dbReference>
<feature type="domain" description="YCII-related" evidence="2">
    <location>
        <begin position="20"/>
        <end position="111"/>
    </location>
</feature>
<dbReference type="AlphaFoldDB" id="A0A2S3ZJR5"/>
<reference evidence="3 4" key="1">
    <citation type="submission" date="2018-01" db="EMBL/GenBank/DDBJ databases">
        <title>Cryobacterium sp. nov., from glaciers in China.</title>
        <authorList>
            <person name="Liu Q."/>
            <person name="Xin Y.-H."/>
        </authorList>
    </citation>
    <scope>NUCLEOTIDE SEQUENCE [LARGE SCALE GENOMIC DNA]</scope>
    <source>
        <strain evidence="3 4">TMN-42</strain>
    </source>
</reference>
<dbReference type="SUPFAM" id="SSF54909">
    <property type="entry name" value="Dimeric alpha+beta barrel"/>
    <property type="match status" value="1"/>
</dbReference>
<dbReference type="PANTHER" id="PTHR35174">
    <property type="entry name" value="BLL7171 PROTEIN-RELATED"/>
    <property type="match status" value="1"/>
</dbReference>
<protein>
    <recommendedName>
        <fullName evidence="2">YCII-related domain-containing protein</fullName>
    </recommendedName>
</protein>
<comment type="similarity">
    <text evidence="1">Belongs to the YciI family.</text>
</comment>
<evidence type="ECO:0000259" key="2">
    <source>
        <dbReference type="Pfam" id="PF03795"/>
    </source>
</evidence>
<dbReference type="Pfam" id="PF03795">
    <property type="entry name" value="YCII"/>
    <property type="match status" value="1"/>
</dbReference>
<evidence type="ECO:0000313" key="4">
    <source>
        <dbReference type="Proteomes" id="UP000237340"/>
    </source>
</evidence>
<organism evidence="3 4">
    <name type="scientific">Cryobacterium zongtaii</name>
    <dbReference type="NCBI Taxonomy" id="1259217"/>
    <lineage>
        <taxon>Bacteria</taxon>
        <taxon>Bacillati</taxon>
        <taxon>Actinomycetota</taxon>
        <taxon>Actinomycetes</taxon>
        <taxon>Micrococcales</taxon>
        <taxon>Microbacteriaceae</taxon>
        <taxon>Cryobacterium</taxon>
    </lineage>
</organism>
<dbReference type="Proteomes" id="UP000237340">
    <property type="component" value="Unassembled WGS sequence"/>
</dbReference>
<keyword evidence="4" id="KW-1185">Reference proteome</keyword>
<name>A0A2S3ZJR5_9MICO</name>
<dbReference type="Gene3D" id="3.30.70.1060">
    <property type="entry name" value="Dimeric alpha+beta barrel"/>
    <property type="match status" value="1"/>
</dbReference>
<accession>A0A2S3ZJR5</accession>
<dbReference type="InterPro" id="IPR011008">
    <property type="entry name" value="Dimeric_a/b-barrel"/>
</dbReference>
<sequence>MQYSLLVISQESGDAGITEEDMEWGRAAFDAYGKALDAAGVLVSADILQPVSASTTVSLRDGALQIQDGPFADTKERLNGTFVIEVPDLDAALDWAGKCPAAQYGAIEVRPSAIVFTDGEWHQVA</sequence>